<sequence length="70" mass="7292">ERNVRHRHGERAAGPRPAPAVHPRLPGHPPHGADRGRGGRGAGVPHLRPGLPRARRHPGAVAGRGAAAQL</sequence>
<proteinExistence type="predicted"/>
<evidence type="ECO:0000313" key="2">
    <source>
        <dbReference type="EMBL" id="CAA9242432.1"/>
    </source>
</evidence>
<protein>
    <submittedName>
        <fullName evidence="2">FIG002473: Protein YcaR in KDO2-Lipid A biosynthesis cluster</fullName>
    </submittedName>
</protein>
<organism evidence="2">
    <name type="scientific">uncultured Blastococcus sp</name>
    <dbReference type="NCBI Taxonomy" id="217144"/>
    <lineage>
        <taxon>Bacteria</taxon>
        <taxon>Bacillati</taxon>
        <taxon>Actinomycetota</taxon>
        <taxon>Actinomycetes</taxon>
        <taxon>Geodermatophilales</taxon>
        <taxon>Geodermatophilaceae</taxon>
        <taxon>Blastococcus</taxon>
        <taxon>environmental samples</taxon>
    </lineage>
</organism>
<feature type="compositionally biased region" description="Low complexity" evidence="1">
    <location>
        <begin position="12"/>
        <end position="24"/>
    </location>
</feature>
<reference evidence="2" key="1">
    <citation type="submission" date="2020-02" db="EMBL/GenBank/DDBJ databases">
        <authorList>
            <person name="Meier V. D."/>
        </authorList>
    </citation>
    <scope>NUCLEOTIDE SEQUENCE</scope>
    <source>
        <strain evidence="2">AVDCRST_MAG57</strain>
    </source>
</reference>
<accession>A0A6J4I5D5</accession>
<feature type="non-terminal residue" evidence="2">
    <location>
        <position position="1"/>
    </location>
</feature>
<dbReference type="EMBL" id="CADCTI010000144">
    <property type="protein sequence ID" value="CAA9242432.1"/>
    <property type="molecule type" value="Genomic_DNA"/>
</dbReference>
<dbReference type="AlphaFoldDB" id="A0A6J4I5D5"/>
<name>A0A6J4I5D5_9ACTN</name>
<evidence type="ECO:0000256" key="1">
    <source>
        <dbReference type="SAM" id="MobiDB-lite"/>
    </source>
</evidence>
<feature type="region of interest" description="Disordered" evidence="1">
    <location>
        <begin position="1"/>
        <end position="70"/>
    </location>
</feature>
<gene>
    <name evidence="2" type="ORF">AVDCRST_MAG57-1553</name>
</gene>
<feature type="non-terminal residue" evidence="2">
    <location>
        <position position="70"/>
    </location>
</feature>